<protein>
    <submittedName>
        <fullName evidence="1">Cob(I)yrinic acid a,c-diamide adenosyltransferase</fullName>
    </submittedName>
</protein>
<dbReference type="PANTHER" id="PTHR46638:SF1">
    <property type="entry name" value="CORRINOID ADENOSYLTRANSFERASE"/>
    <property type="match status" value="1"/>
</dbReference>
<dbReference type="Gene3D" id="3.40.50.300">
    <property type="entry name" value="P-loop containing nucleotide triphosphate hydrolases"/>
    <property type="match status" value="1"/>
</dbReference>
<evidence type="ECO:0000313" key="2">
    <source>
        <dbReference type="Proteomes" id="UP000242329"/>
    </source>
</evidence>
<dbReference type="RefSeq" id="WP_073092780.1">
    <property type="nucleotide sequence ID" value="NZ_FQWY01000031.1"/>
</dbReference>
<dbReference type="OrthoDB" id="9810309at2"/>
<dbReference type="InterPro" id="IPR027417">
    <property type="entry name" value="P-loop_NTPase"/>
</dbReference>
<dbReference type="Pfam" id="PF02572">
    <property type="entry name" value="CobA_CobO_BtuR"/>
    <property type="match status" value="1"/>
</dbReference>
<evidence type="ECO:0000313" key="1">
    <source>
        <dbReference type="EMBL" id="SHH10316.1"/>
    </source>
</evidence>
<keyword evidence="1" id="KW-0808">Transferase</keyword>
<dbReference type="GO" id="GO:0008817">
    <property type="term" value="F:corrinoid adenosyltransferase activity"/>
    <property type="evidence" value="ECO:0007669"/>
    <property type="project" value="InterPro"/>
</dbReference>
<accession>A0A1M5Q8W9</accession>
<dbReference type="InterPro" id="IPR003724">
    <property type="entry name" value="CblAdoTrfase_CobA"/>
</dbReference>
<name>A0A1M5Q8W9_9FIRM</name>
<dbReference type="EMBL" id="FQWY01000031">
    <property type="protein sequence ID" value="SHH10316.1"/>
    <property type="molecule type" value="Genomic_DNA"/>
</dbReference>
<gene>
    <name evidence="1" type="ORF">SAMN02745221_01683</name>
</gene>
<sequence length="183" mass="20417">MILVFTGDGKGKTTSAAGLALRAWGQGKRVLLVSFLKSGLKSGEFKAIKKINSEDFLAVCFGRDCPYGDEDCCPGSLECIVLPSNIKDGDYEIIKEGLIFVEEQIKKAFWDIVILDELINVYNLFPLYRPNILALLQNTLVDIVVTGRECPAEIVELAHLVSQIKFIKNPYDKKIEAKRGIEY</sequence>
<dbReference type="PANTHER" id="PTHR46638">
    <property type="entry name" value="CORRINOID ADENOSYLTRANSFERASE"/>
    <property type="match status" value="1"/>
</dbReference>
<dbReference type="AlphaFoldDB" id="A0A1M5Q8W9"/>
<dbReference type="GO" id="GO:0005524">
    <property type="term" value="F:ATP binding"/>
    <property type="evidence" value="ECO:0007669"/>
    <property type="project" value="InterPro"/>
</dbReference>
<dbReference type="STRING" id="1123382.SAMN02745221_01683"/>
<reference evidence="2" key="1">
    <citation type="submission" date="2016-11" db="EMBL/GenBank/DDBJ databases">
        <authorList>
            <person name="Varghese N."/>
            <person name="Submissions S."/>
        </authorList>
    </citation>
    <scope>NUCLEOTIDE SEQUENCE [LARGE SCALE GENOMIC DNA]</scope>
    <source>
        <strain evidence="2">DSM 11003</strain>
    </source>
</reference>
<proteinExistence type="predicted"/>
<dbReference type="GO" id="GO:0009236">
    <property type="term" value="P:cobalamin biosynthetic process"/>
    <property type="evidence" value="ECO:0007669"/>
    <property type="project" value="InterPro"/>
</dbReference>
<organism evidence="1 2">
    <name type="scientific">Thermosyntropha lipolytica DSM 11003</name>
    <dbReference type="NCBI Taxonomy" id="1123382"/>
    <lineage>
        <taxon>Bacteria</taxon>
        <taxon>Bacillati</taxon>
        <taxon>Bacillota</taxon>
        <taxon>Clostridia</taxon>
        <taxon>Eubacteriales</taxon>
        <taxon>Syntrophomonadaceae</taxon>
        <taxon>Thermosyntropha</taxon>
    </lineage>
</organism>
<keyword evidence="2" id="KW-1185">Reference proteome</keyword>
<dbReference type="PIRSF" id="PIRSF015617">
    <property type="entry name" value="Adensltrnsf_CobA"/>
    <property type="match status" value="1"/>
</dbReference>
<dbReference type="Proteomes" id="UP000242329">
    <property type="component" value="Unassembled WGS sequence"/>
</dbReference>
<dbReference type="SUPFAM" id="SSF52540">
    <property type="entry name" value="P-loop containing nucleoside triphosphate hydrolases"/>
    <property type="match status" value="1"/>
</dbReference>